<dbReference type="InterPro" id="IPR050109">
    <property type="entry name" value="HTH-type_TetR-like_transc_reg"/>
</dbReference>
<dbReference type="GO" id="GO:0003700">
    <property type="term" value="F:DNA-binding transcription factor activity"/>
    <property type="evidence" value="ECO:0007669"/>
    <property type="project" value="TreeGrafter"/>
</dbReference>
<dbReference type="GO" id="GO:0000976">
    <property type="term" value="F:transcription cis-regulatory region binding"/>
    <property type="evidence" value="ECO:0007669"/>
    <property type="project" value="TreeGrafter"/>
</dbReference>
<evidence type="ECO:0000256" key="2">
    <source>
        <dbReference type="PROSITE-ProRule" id="PRU00335"/>
    </source>
</evidence>
<evidence type="ECO:0000256" key="1">
    <source>
        <dbReference type="ARBA" id="ARBA00023125"/>
    </source>
</evidence>
<dbReference type="InterPro" id="IPR009057">
    <property type="entry name" value="Homeodomain-like_sf"/>
</dbReference>
<dbReference type="PRINTS" id="PR00455">
    <property type="entry name" value="HTHTETR"/>
</dbReference>
<evidence type="ECO:0000259" key="3">
    <source>
        <dbReference type="PROSITE" id="PS50977"/>
    </source>
</evidence>
<dbReference type="PANTHER" id="PTHR30055:SF209">
    <property type="entry name" value="POSSIBLE TRANSCRIPTIONAL REGULATORY PROTEIN (PROBABLY TETR-FAMILY)"/>
    <property type="match status" value="1"/>
</dbReference>
<dbReference type="AlphaFoldDB" id="A0A3A4K5Z6"/>
<dbReference type="OrthoDB" id="4542210at2"/>
<comment type="caution">
    <text evidence="4">The sequence shown here is derived from an EMBL/GenBank/DDBJ whole genome shotgun (WGS) entry which is preliminary data.</text>
</comment>
<gene>
    <name evidence="4" type="ORF">D5S18_33585</name>
</gene>
<dbReference type="Proteomes" id="UP000266677">
    <property type="component" value="Unassembled WGS sequence"/>
</dbReference>
<dbReference type="EMBL" id="QZFU01000055">
    <property type="protein sequence ID" value="RJO68350.1"/>
    <property type="molecule type" value="Genomic_DNA"/>
</dbReference>
<evidence type="ECO:0000313" key="4">
    <source>
        <dbReference type="EMBL" id="RJO68350.1"/>
    </source>
</evidence>
<keyword evidence="5" id="KW-1185">Reference proteome</keyword>
<reference evidence="4 5" key="1">
    <citation type="submission" date="2018-09" db="EMBL/GenBank/DDBJ databases">
        <title>YIM PH21274 draft genome.</title>
        <authorList>
            <person name="Miao C."/>
        </authorList>
    </citation>
    <scope>NUCLEOTIDE SEQUENCE [LARGE SCALE GENOMIC DNA]</scope>
    <source>
        <strain evidence="4 5">YIM PH 21724</strain>
    </source>
</reference>
<dbReference type="PROSITE" id="PS50977">
    <property type="entry name" value="HTH_TETR_2"/>
    <property type="match status" value="1"/>
</dbReference>
<proteinExistence type="predicted"/>
<dbReference type="Pfam" id="PF00440">
    <property type="entry name" value="TetR_N"/>
    <property type="match status" value="1"/>
</dbReference>
<dbReference type="SUPFAM" id="SSF46689">
    <property type="entry name" value="Homeodomain-like"/>
    <property type="match status" value="1"/>
</dbReference>
<accession>A0A3A4K5Z6</accession>
<feature type="domain" description="HTH tetR-type" evidence="3">
    <location>
        <begin position="13"/>
        <end position="73"/>
    </location>
</feature>
<dbReference type="InterPro" id="IPR036271">
    <property type="entry name" value="Tet_transcr_reg_TetR-rel_C_sf"/>
</dbReference>
<dbReference type="InterPro" id="IPR001647">
    <property type="entry name" value="HTH_TetR"/>
</dbReference>
<dbReference type="SUPFAM" id="SSF48498">
    <property type="entry name" value="Tetracyclin repressor-like, C-terminal domain"/>
    <property type="match status" value="1"/>
</dbReference>
<dbReference type="PANTHER" id="PTHR30055">
    <property type="entry name" value="HTH-TYPE TRANSCRIPTIONAL REGULATOR RUTR"/>
    <property type="match status" value="1"/>
</dbReference>
<keyword evidence="1 2" id="KW-0238">DNA-binding</keyword>
<organism evidence="4 5">
    <name type="scientific">Nocardia panacis</name>
    <dbReference type="NCBI Taxonomy" id="2340916"/>
    <lineage>
        <taxon>Bacteria</taxon>
        <taxon>Bacillati</taxon>
        <taxon>Actinomycetota</taxon>
        <taxon>Actinomycetes</taxon>
        <taxon>Mycobacteriales</taxon>
        <taxon>Nocardiaceae</taxon>
        <taxon>Nocardia</taxon>
    </lineage>
</organism>
<dbReference type="RefSeq" id="WP_120045156.1">
    <property type="nucleotide sequence ID" value="NZ_QZFU01000055.1"/>
</dbReference>
<dbReference type="Gene3D" id="1.10.357.10">
    <property type="entry name" value="Tetracycline Repressor, domain 2"/>
    <property type="match status" value="1"/>
</dbReference>
<evidence type="ECO:0000313" key="5">
    <source>
        <dbReference type="Proteomes" id="UP000266677"/>
    </source>
</evidence>
<feature type="DNA-binding region" description="H-T-H motif" evidence="2">
    <location>
        <begin position="36"/>
        <end position="55"/>
    </location>
</feature>
<name>A0A3A4K5Z6_9NOCA</name>
<sequence>MADQRPRERSDASRNRRAILDATRAMLLEHGAQAVTMDRVAAAAGVGKGTIFHRFGSRAGLLHELVGEPAIELMCAVQEGPPPLGPDAPARDRLLAFFEGFARLVIDNLELIVAYNAMPPHPRSAEFHGFWARHTTELLRELRPDIDAEIVAGLLLASFGGELVPTMVRTGESDRLLEAVRELVESVLRAP</sequence>
<protein>
    <submittedName>
        <fullName evidence="4">TetR/AcrR family transcriptional regulator</fullName>
    </submittedName>
</protein>